<evidence type="ECO:0000313" key="2">
    <source>
        <dbReference type="EMBL" id="MCI86301.1"/>
    </source>
</evidence>
<feature type="non-terminal residue" evidence="2">
    <location>
        <position position="65"/>
    </location>
</feature>
<sequence>EITQIEAEKDTTPHLEVEHSVEEQHSSLHTESQAEHVMNTDEFINDDSSAEYERTPKTGDSQEQE</sequence>
<dbReference type="AlphaFoldDB" id="A0A392VH61"/>
<reference evidence="2 3" key="1">
    <citation type="journal article" date="2018" name="Front. Plant Sci.">
        <title>Red Clover (Trifolium pratense) and Zigzag Clover (T. medium) - A Picture of Genomic Similarities and Differences.</title>
        <authorList>
            <person name="Dluhosova J."/>
            <person name="Istvanek J."/>
            <person name="Nedelnik J."/>
            <person name="Repkova J."/>
        </authorList>
    </citation>
    <scope>NUCLEOTIDE SEQUENCE [LARGE SCALE GENOMIC DNA]</scope>
    <source>
        <strain evidence="3">cv. 10/8</strain>
        <tissue evidence="2">Leaf</tissue>
    </source>
</reference>
<keyword evidence="3" id="KW-1185">Reference proteome</keyword>
<feature type="non-terminal residue" evidence="2">
    <location>
        <position position="1"/>
    </location>
</feature>
<evidence type="ECO:0000256" key="1">
    <source>
        <dbReference type="SAM" id="MobiDB-lite"/>
    </source>
</evidence>
<accession>A0A392VH61</accession>
<proteinExistence type="predicted"/>
<feature type="compositionally biased region" description="Basic and acidic residues" evidence="1">
    <location>
        <begin position="1"/>
        <end position="34"/>
    </location>
</feature>
<name>A0A392VH61_9FABA</name>
<dbReference type="EMBL" id="LXQA011136746">
    <property type="protein sequence ID" value="MCI86301.1"/>
    <property type="molecule type" value="Genomic_DNA"/>
</dbReference>
<organism evidence="2 3">
    <name type="scientific">Trifolium medium</name>
    <dbReference type="NCBI Taxonomy" id="97028"/>
    <lineage>
        <taxon>Eukaryota</taxon>
        <taxon>Viridiplantae</taxon>
        <taxon>Streptophyta</taxon>
        <taxon>Embryophyta</taxon>
        <taxon>Tracheophyta</taxon>
        <taxon>Spermatophyta</taxon>
        <taxon>Magnoliopsida</taxon>
        <taxon>eudicotyledons</taxon>
        <taxon>Gunneridae</taxon>
        <taxon>Pentapetalae</taxon>
        <taxon>rosids</taxon>
        <taxon>fabids</taxon>
        <taxon>Fabales</taxon>
        <taxon>Fabaceae</taxon>
        <taxon>Papilionoideae</taxon>
        <taxon>50 kb inversion clade</taxon>
        <taxon>NPAAA clade</taxon>
        <taxon>Hologalegina</taxon>
        <taxon>IRL clade</taxon>
        <taxon>Trifolieae</taxon>
        <taxon>Trifolium</taxon>
    </lineage>
</organism>
<comment type="caution">
    <text evidence="2">The sequence shown here is derived from an EMBL/GenBank/DDBJ whole genome shotgun (WGS) entry which is preliminary data.</text>
</comment>
<protein>
    <submittedName>
        <fullName evidence="2">Uncharacterized protein</fullName>
    </submittedName>
</protein>
<feature type="region of interest" description="Disordered" evidence="1">
    <location>
        <begin position="1"/>
        <end position="65"/>
    </location>
</feature>
<evidence type="ECO:0000313" key="3">
    <source>
        <dbReference type="Proteomes" id="UP000265520"/>
    </source>
</evidence>
<dbReference type="Proteomes" id="UP000265520">
    <property type="component" value="Unassembled WGS sequence"/>
</dbReference>